<keyword evidence="2" id="KW-1185">Reference proteome</keyword>
<reference evidence="1 2" key="4">
    <citation type="journal article" date="2009" name="Appl. Environ. Microbiol.">
        <title>Comparative genome-wide transcriptional profiling of Azorhizobium caulinodans ORS571 grown under free-living and symbiotic conditions.</title>
        <authorList>
            <person name="Tsukada S."/>
            <person name="Aono T."/>
            <person name="Akiba N."/>
            <person name="Lee KB."/>
            <person name="Liu CT."/>
            <person name="Toyazaki H."/>
            <person name="Oyaizu H."/>
        </authorList>
    </citation>
    <scope>NUCLEOTIDE SEQUENCE [LARGE SCALE GENOMIC DNA]</scope>
    <source>
        <strain evidence="2">ATCC 43989 / DSM 5975 / JCM 20966 / LMG 6465 / NBRC 14845 / NCIMB 13405 / ORS 571</strain>
    </source>
</reference>
<name>A8HSD2_AZOC5</name>
<reference evidence="1 2" key="3">
    <citation type="journal article" date="2008" name="BMC Genomics">
        <title>The genome of the versatile nitrogen fixer Azorhizobium caulinodans ORS571.</title>
        <authorList>
            <person name="Lee KB."/>
            <person name="Backer P.D."/>
            <person name="Aono T."/>
            <person name="Liu CT."/>
            <person name="Suzuki S."/>
            <person name="Suzuki T."/>
            <person name="Kaneko T."/>
            <person name="Yamada M."/>
            <person name="Tabata S."/>
            <person name="Kupfer D.M."/>
            <person name="Najar F.Z."/>
            <person name="Wiley G.B."/>
            <person name="Roe B."/>
            <person name="Binnewies T.T."/>
            <person name="Ussery D.W."/>
            <person name="D'Haeze W."/>
            <person name="Herder J.D."/>
            <person name="Gevers D."/>
            <person name="Vereecke D."/>
            <person name="Holsters M."/>
            <person name="Oyaizu H."/>
        </authorList>
    </citation>
    <scope>NUCLEOTIDE SEQUENCE [LARGE SCALE GENOMIC DNA]</scope>
    <source>
        <strain evidence="2">ATCC 43989 / DSM 5975 / JCM 20966 / LMG 6465 / NBRC 14845 / NCIMB 13405 / ORS 571</strain>
    </source>
</reference>
<reference evidence="1 2" key="1">
    <citation type="journal article" date="2007" name="Appl. Environ. Microbiol.">
        <title>Rhizobial factors required for stem nodule maturation and maintenance in Sesbania rostrata-Azorhizobium caulinodans ORS571 symbiosis.</title>
        <authorList>
            <person name="Suzuki S."/>
            <person name="Aono T."/>
            <person name="Lee KB."/>
            <person name="Suzuki T."/>
            <person name="Liu CT."/>
            <person name="Miwa H."/>
            <person name="Wakao S."/>
            <person name="Iki T."/>
            <person name="Oyaizu H."/>
        </authorList>
    </citation>
    <scope>NUCLEOTIDE SEQUENCE [LARGE SCALE GENOMIC DNA]</scope>
    <source>
        <strain evidence="2">ATCC 43989 / DSM 5975 / JCM 20966 / LMG 6465 / NBRC 14845 / NCIMB 13405 / ORS 571</strain>
    </source>
</reference>
<protein>
    <recommendedName>
        <fullName evidence="3">Methyltransferase domain-containing protein</fullName>
    </recommendedName>
</protein>
<evidence type="ECO:0008006" key="3">
    <source>
        <dbReference type="Google" id="ProtNLM"/>
    </source>
</evidence>
<sequence>MTGFSADWLALREPADHRARNGDLAAALSARFGQTTPLRVTDIGAGTGSNLRATAPLLGREQHWTLVDYDPALLAEARRQLRAWADDASEADDGLRLTKDGRALHVRFREADLARAPEVIGAQTPHLVTAAAFFDLVSADWIPRFADVVAQTGADFFTVLTCDGADDWQPPHPDDAAITAGFHADQARDKGFGPAAGNDATALLAEAFGRLGYQARSAPSPWLLDGTSPADAALIAALAAGTAGAAAESGTVSPNGADAWAQARRGARSCRIGHLDLLATRG</sequence>
<proteinExistence type="predicted"/>
<reference evidence="1 2" key="5">
    <citation type="journal article" date="2010" name="Appl. Environ. Microbiol.">
        <title>phrR-like gene praR of Azorhizobium caulinodans ORS571 is essential for symbiosis with Sesbania rostrata and is involved in expression of reb genes.</title>
        <authorList>
            <person name="Akiba N."/>
            <person name="Aono T."/>
            <person name="Toyazaki H."/>
            <person name="Sato S."/>
            <person name="Oyaizu H."/>
        </authorList>
    </citation>
    <scope>NUCLEOTIDE SEQUENCE [LARGE SCALE GENOMIC DNA]</scope>
    <source>
        <strain evidence="2">ATCC 43989 / DSM 5975 / JCM 20966 / LMG 6465 / NBRC 14845 / NCIMB 13405 / ORS 571</strain>
    </source>
</reference>
<dbReference type="InterPro" id="IPR029063">
    <property type="entry name" value="SAM-dependent_MTases_sf"/>
</dbReference>
<dbReference type="STRING" id="438753.AZC_4169"/>
<organism evidence="1 2">
    <name type="scientific">Azorhizobium caulinodans (strain ATCC 43989 / DSM 5975 / JCM 20966 / LMG 6465 / NBRC 14845 / NCIMB 13405 / ORS 571)</name>
    <dbReference type="NCBI Taxonomy" id="438753"/>
    <lineage>
        <taxon>Bacteria</taxon>
        <taxon>Pseudomonadati</taxon>
        <taxon>Pseudomonadota</taxon>
        <taxon>Alphaproteobacteria</taxon>
        <taxon>Hyphomicrobiales</taxon>
        <taxon>Xanthobacteraceae</taxon>
        <taxon>Azorhizobium</taxon>
    </lineage>
</organism>
<accession>A8HSD2</accession>
<dbReference type="SUPFAM" id="SSF53335">
    <property type="entry name" value="S-adenosyl-L-methionine-dependent methyltransferases"/>
    <property type="match status" value="1"/>
</dbReference>
<reference evidence="2" key="2">
    <citation type="submission" date="2007-04" db="EMBL/GenBank/DDBJ databases">
        <title>Complete genome sequence of the nitrogen-fixing bacterium Azorhizobium caulinodans ORS571.</title>
        <authorList>
            <person name="Lee K.B."/>
            <person name="Backer P.D."/>
            <person name="Aono T."/>
            <person name="Liu C.T."/>
            <person name="Suzuki S."/>
            <person name="Suzuki T."/>
            <person name="Kaneko T."/>
            <person name="Yamada M."/>
            <person name="Tabata S."/>
            <person name="Kupfer D.M."/>
            <person name="Najar F.Z."/>
            <person name="Wiley G.B."/>
            <person name="Roe B."/>
            <person name="Binnewies T."/>
            <person name="Ussery D."/>
            <person name="Vereecke D."/>
            <person name="Gevers D."/>
            <person name="Holsters M."/>
            <person name="Oyaizu H."/>
        </authorList>
    </citation>
    <scope>NUCLEOTIDE SEQUENCE [LARGE SCALE GENOMIC DNA]</scope>
    <source>
        <strain evidence="2">ATCC 43989 / DSM 5975 / JCM 20966 / LMG 6465 / NBRC 14845 / NCIMB 13405 / ORS 571</strain>
    </source>
</reference>
<reference evidence="1 2" key="6">
    <citation type="journal article" date="2011" name="Appl. Environ. Microbiol.">
        <title>Involvement of the azorhizobial chromosome partition gene (parA) in the onset of bacteroid differentiation during Sesbania rostrata stem nodule development.</title>
        <authorList>
            <person name="Liu CT."/>
            <person name="Lee KB."/>
            <person name="Wang YS."/>
            <person name="Peng MH."/>
            <person name="Lee KT."/>
            <person name="Suzuki S."/>
            <person name="Suzuki T."/>
            <person name="Oyaizu H."/>
        </authorList>
    </citation>
    <scope>NUCLEOTIDE SEQUENCE [LARGE SCALE GENOMIC DNA]</scope>
    <source>
        <strain evidence="2">ATCC 43989 / DSM 5975 / JCM 20966 / LMG 6465 / NBRC 14845 / NCIMB 13405 / ORS 571</strain>
    </source>
</reference>
<dbReference type="AlphaFoldDB" id="A8HSD2"/>
<dbReference type="RefSeq" id="WP_012172689.1">
    <property type="nucleotide sequence ID" value="NC_009937.1"/>
</dbReference>
<dbReference type="KEGG" id="azc:AZC_4169"/>
<dbReference type="HOGENOM" id="CLU_047561_0_0_5"/>
<dbReference type="Proteomes" id="UP000000270">
    <property type="component" value="Chromosome"/>
</dbReference>
<evidence type="ECO:0000313" key="1">
    <source>
        <dbReference type="EMBL" id="BAF90167.1"/>
    </source>
</evidence>
<evidence type="ECO:0000313" key="2">
    <source>
        <dbReference type="Proteomes" id="UP000000270"/>
    </source>
</evidence>
<dbReference type="eggNOG" id="COG2226">
    <property type="taxonomic scope" value="Bacteria"/>
</dbReference>
<dbReference type="Gene3D" id="3.40.50.150">
    <property type="entry name" value="Vaccinia Virus protein VP39"/>
    <property type="match status" value="1"/>
</dbReference>
<gene>
    <name evidence="1" type="ordered locus">AZC_4169</name>
</gene>
<dbReference type="EMBL" id="AP009384">
    <property type="protein sequence ID" value="BAF90167.1"/>
    <property type="molecule type" value="Genomic_DNA"/>
</dbReference>